<keyword evidence="4 9" id="KW-0812">Transmembrane</keyword>
<protein>
    <recommendedName>
        <fullName evidence="12">Aquaporin-like protein</fullName>
    </recommendedName>
</protein>
<dbReference type="OrthoDB" id="3222at2759"/>
<dbReference type="InterPro" id="IPR050363">
    <property type="entry name" value="MIP/Aquaporin"/>
</dbReference>
<evidence type="ECO:0000256" key="5">
    <source>
        <dbReference type="ARBA" id="ARBA00022737"/>
    </source>
</evidence>
<evidence type="ECO:0000313" key="11">
    <source>
        <dbReference type="Proteomes" id="UP000308730"/>
    </source>
</evidence>
<dbReference type="InterPro" id="IPR023271">
    <property type="entry name" value="Aquaporin-like"/>
</dbReference>
<keyword evidence="5" id="KW-0677">Repeat</keyword>
<proteinExistence type="inferred from homology"/>
<evidence type="ECO:0000256" key="6">
    <source>
        <dbReference type="ARBA" id="ARBA00022989"/>
    </source>
</evidence>
<keyword evidence="7 9" id="KW-0472">Membrane</keyword>
<organism evidence="10 11">
    <name type="scientific">Antrodiella citrinella</name>
    <dbReference type="NCBI Taxonomy" id="2447956"/>
    <lineage>
        <taxon>Eukaryota</taxon>
        <taxon>Fungi</taxon>
        <taxon>Dikarya</taxon>
        <taxon>Basidiomycota</taxon>
        <taxon>Agaricomycotina</taxon>
        <taxon>Agaricomycetes</taxon>
        <taxon>Polyporales</taxon>
        <taxon>Steccherinaceae</taxon>
        <taxon>Antrodiella</taxon>
    </lineage>
</organism>
<keyword evidence="11" id="KW-1185">Reference proteome</keyword>
<comment type="similarity">
    <text evidence="2">Belongs to the MIP/aquaporin (TC 1.A.8) family.</text>
</comment>
<evidence type="ECO:0000256" key="2">
    <source>
        <dbReference type="ARBA" id="ARBA00006175"/>
    </source>
</evidence>
<dbReference type="PANTHER" id="PTHR43829">
    <property type="entry name" value="AQUAPORIN OR AQUAGLYCEROPORIN RELATED"/>
    <property type="match status" value="1"/>
</dbReference>
<feature type="transmembrane region" description="Helical" evidence="9">
    <location>
        <begin position="32"/>
        <end position="51"/>
    </location>
</feature>
<dbReference type="SUPFAM" id="SSF81338">
    <property type="entry name" value="Aquaporin-like"/>
    <property type="match status" value="1"/>
</dbReference>
<dbReference type="EMBL" id="SGPM01000226">
    <property type="protein sequence ID" value="THH27775.1"/>
    <property type="molecule type" value="Genomic_DNA"/>
</dbReference>
<feature type="transmembrane region" description="Helical" evidence="9">
    <location>
        <begin position="95"/>
        <end position="114"/>
    </location>
</feature>
<comment type="subcellular location">
    <subcellularLocation>
        <location evidence="1">Membrane</location>
        <topology evidence="1">Multi-pass membrane protein</topology>
    </subcellularLocation>
</comment>
<name>A0A4S4MPV7_9APHY</name>
<comment type="caution">
    <text evidence="10">The sequence shown here is derived from an EMBL/GenBank/DDBJ whole genome shotgun (WGS) entry which is preliminary data.</text>
</comment>
<dbReference type="GO" id="GO:0015254">
    <property type="term" value="F:glycerol channel activity"/>
    <property type="evidence" value="ECO:0007669"/>
    <property type="project" value="TreeGrafter"/>
</dbReference>
<feature type="transmembrane region" description="Helical" evidence="9">
    <location>
        <begin position="126"/>
        <end position="146"/>
    </location>
</feature>
<evidence type="ECO:0000256" key="8">
    <source>
        <dbReference type="SAM" id="MobiDB-lite"/>
    </source>
</evidence>
<dbReference type="GO" id="GO:0015250">
    <property type="term" value="F:water channel activity"/>
    <property type="evidence" value="ECO:0007669"/>
    <property type="project" value="TreeGrafter"/>
</dbReference>
<gene>
    <name evidence="10" type="ORF">EUX98_g6421</name>
</gene>
<sequence>MFGLRKHVWWTLQSGHHYFIRSHQEVLALERYIIAQILGCYVACLVVYVQYHRSILKSIHTLDTAGTLDAVMFTPKGPAGIFAFYAPPDSNLGQVLVNEFFCDFIFGVITWAALDPTNILVSPALMPWVFGMTLTLMIWSYAYVGVALNSARDVGGRFAAMTLWGTAASGGSYALLASLTNIPGVILGAIFYEVWFTDTSRVVTSASLAVFAGTKARQKHCEERDSKFGSLTVLNKSYAEGKSNMSRESQVSQDDQSSIAVESRSA</sequence>
<evidence type="ECO:0000256" key="7">
    <source>
        <dbReference type="ARBA" id="ARBA00023136"/>
    </source>
</evidence>
<evidence type="ECO:0000256" key="3">
    <source>
        <dbReference type="ARBA" id="ARBA00022448"/>
    </source>
</evidence>
<feature type="region of interest" description="Disordered" evidence="8">
    <location>
        <begin position="241"/>
        <end position="266"/>
    </location>
</feature>
<accession>A0A4S4MPV7</accession>
<feature type="compositionally biased region" description="Polar residues" evidence="8">
    <location>
        <begin position="243"/>
        <end position="266"/>
    </location>
</feature>
<dbReference type="AlphaFoldDB" id="A0A4S4MPV7"/>
<dbReference type="GO" id="GO:0005886">
    <property type="term" value="C:plasma membrane"/>
    <property type="evidence" value="ECO:0007669"/>
    <property type="project" value="TreeGrafter"/>
</dbReference>
<dbReference type="Proteomes" id="UP000308730">
    <property type="component" value="Unassembled WGS sequence"/>
</dbReference>
<keyword evidence="3" id="KW-0813">Transport</keyword>
<evidence type="ECO:0000256" key="4">
    <source>
        <dbReference type="ARBA" id="ARBA00022692"/>
    </source>
</evidence>
<reference evidence="10 11" key="1">
    <citation type="submission" date="2019-02" db="EMBL/GenBank/DDBJ databases">
        <title>Genome sequencing of the rare red list fungi Antrodiella citrinella (Flaviporus citrinellus).</title>
        <authorList>
            <person name="Buettner E."/>
            <person name="Kellner H."/>
        </authorList>
    </citation>
    <scope>NUCLEOTIDE SEQUENCE [LARGE SCALE GENOMIC DNA]</scope>
    <source>
        <strain evidence="10 11">DSM 108506</strain>
    </source>
</reference>
<dbReference type="InterPro" id="IPR000425">
    <property type="entry name" value="MIP"/>
</dbReference>
<dbReference type="Gene3D" id="1.20.1080.10">
    <property type="entry name" value="Glycerol uptake facilitator protein"/>
    <property type="match status" value="1"/>
</dbReference>
<evidence type="ECO:0000256" key="1">
    <source>
        <dbReference type="ARBA" id="ARBA00004141"/>
    </source>
</evidence>
<evidence type="ECO:0000256" key="9">
    <source>
        <dbReference type="SAM" id="Phobius"/>
    </source>
</evidence>
<evidence type="ECO:0008006" key="12">
    <source>
        <dbReference type="Google" id="ProtNLM"/>
    </source>
</evidence>
<evidence type="ECO:0000313" key="10">
    <source>
        <dbReference type="EMBL" id="THH27775.1"/>
    </source>
</evidence>
<dbReference type="PANTHER" id="PTHR43829:SF14">
    <property type="entry name" value="AQUAPORIN 3"/>
    <property type="match status" value="1"/>
</dbReference>
<keyword evidence="6 9" id="KW-1133">Transmembrane helix</keyword>
<dbReference type="Pfam" id="PF00230">
    <property type="entry name" value="MIP"/>
    <property type="match status" value="1"/>
</dbReference>